<evidence type="ECO:0000313" key="2">
    <source>
        <dbReference type="Proteomes" id="UP001596264"/>
    </source>
</evidence>
<protein>
    <submittedName>
        <fullName evidence="1">Uncharacterized protein</fullName>
    </submittedName>
</protein>
<evidence type="ECO:0000313" key="1">
    <source>
        <dbReference type="EMBL" id="MFC6381712.1"/>
    </source>
</evidence>
<proteinExistence type="predicted"/>
<gene>
    <name evidence="1" type="ORF">ACFP58_09640</name>
</gene>
<name>A0ABW1W7Q6_9GAMM</name>
<dbReference type="RefSeq" id="WP_201564630.1">
    <property type="nucleotide sequence ID" value="NZ_CAJGZK010000031.1"/>
</dbReference>
<keyword evidence="2" id="KW-1185">Reference proteome</keyword>
<organism evidence="1 2">
    <name type="scientific">Psychrobacter glacincola</name>
    <dbReference type="NCBI Taxonomy" id="56810"/>
    <lineage>
        <taxon>Bacteria</taxon>
        <taxon>Pseudomonadati</taxon>
        <taxon>Pseudomonadota</taxon>
        <taxon>Gammaproteobacteria</taxon>
        <taxon>Moraxellales</taxon>
        <taxon>Moraxellaceae</taxon>
        <taxon>Psychrobacter</taxon>
    </lineage>
</organism>
<dbReference type="Proteomes" id="UP001596264">
    <property type="component" value="Unassembled WGS sequence"/>
</dbReference>
<reference evidence="2" key="1">
    <citation type="journal article" date="2019" name="Int. J. Syst. Evol. Microbiol.">
        <title>The Global Catalogue of Microorganisms (GCM) 10K type strain sequencing project: providing services to taxonomists for standard genome sequencing and annotation.</title>
        <authorList>
            <consortium name="The Broad Institute Genomics Platform"/>
            <consortium name="The Broad Institute Genome Sequencing Center for Infectious Disease"/>
            <person name="Wu L."/>
            <person name="Ma J."/>
        </authorList>
    </citation>
    <scope>NUCLEOTIDE SEQUENCE [LARGE SCALE GENOMIC DNA]</scope>
    <source>
        <strain evidence="2">CCM 2050</strain>
    </source>
</reference>
<comment type="caution">
    <text evidence="1">The sequence shown here is derived from an EMBL/GenBank/DDBJ whole genome shotgun (WGS) entry which is preliminary data.</text>
</comment>
<sequence length="212" mass="24718">MKKIELTLNNSQENILFRPIRNKTDYAQIILLSSRYILINTGTTTPYKSTLKLKFDKSMRLFFYSGDKFFSVAYPFLVSIQDKKVNDIMTLNGKNLDSYAISSALAILKDDNFIRNPSLTEFYIGWNETDSFDLDIDIDLGIAILEEIFQFEPSYIRYDYDEKHEKGKKHPLNHFDICYSSHGTFKIGLEKQIDSAFFEDILDLNTDCTYIK</sequence>
<dbReference type="EMBL" id="JBHSTZ010000029">
    <property type="protein sequence ID" value="MFC6381712.1"/>
    <property type="molecule type" value="Genomic_DNA"/>
</dbReference>
<accession>A0ABW1W7Q6</accession>